<protein>
    <submittedName>
        <fullName evidence="1">Uncharacterized protein</fullName>
    </submittedName>
</protein>
<dbReference type="AlphaFoldDB" id="A0A9P0E6Y7"/>
<sequence length="49" mass="5173">MHNDEKCAGSSGLNGSAEGLYTLKDLKSRAQKSPNLHGYLIASKHSLSG</sequence>
<organism evidence="1 2">
    <name type="scientific">Nezara viridula</name>
    <name type="common">Southern green stink bug</name>
    <name type="synonym">Cimex viridulus</name>
    <dbReference type="NCBI Taxonomy" id="85310"/>
    <lineage>
        <taxon>Eukaryota</taxon>
        <taxon>Metazoa</taxon>
        <taxon>Ecdysozoa</taxon>
        <taxon>Arthropoda</taxon>
        <taxon>Hexapoda</taxon>
        <taxon>Insecta</taxon>
        <taxon>Pterygota</taxon>
        <taxon>Neoptera</taxon>
        <taxon>Paraneoptera</taxon>
        <taxon>Hemiptera</taxon>
        <taxon>Heteroptera</taxon>
        <taxon>Panheteroptera</taxon>
        <taxon>Pentatomomorpha</taxon>
        <taxon>Pentatomoidea</taxon>
        <taxon>Pentatomidae</taxon>
        <taxon>Pentatominae</taxon>
        <taxon>Nezara</taxon>
    </lineage>
</organism>
<keyword evidence="2" id="KW-1185">Reference proteome</keyword>
<reference evidence="1" key="1">
    <citation type="submission" date="2022-01" db="EMBL/GenBank/DDBJ databases">
        <authorList>
            <person name="King R."/>
        </authorList>
    </citation>
    <scope>NUCLEOTIDE SEQUENCE</scope>
</reference>
<gene>
    <name evidence="1" type="ORF">NEZAVI_LOCUS943</name>
</gene>
<dbReference type="Proteomes" id="UP001152798">
    <property type="component" value="Chromosome 1"/>
</dbReference>
<dbReference type="EMBL" id="OV725077">
    <property type="protein sequence ID" value="CAH1389547.1"/>
    <property type="molecule type" value="Genomic_DNA"/>
</dbReference>
<accession>A0A9P0E6Y7</accession>
<evidence type="ECO:0000313" key="2">
    <source>
        <dbReference type="Proteomes" id="UP001152798"/>
    </source>
</evidence>
<evidence type="ECO:0000313" key="1">
    <source>
        <dbReference type="EMBL" id="CAH1389547.1"/>
    </source>
</evidence>
<name>A0A9P0E6Y7_NEZVI</name>
<proteinExistence type="predicted"/>